<dbReference type="PROSITE" id="PS50835">
    <property type="entry name" value="IG_LIKE"/>
    <property type="match status" value="3"/>
</dbReference>
<dbReference type="InterPro" id="IPR007110">
    <property type="entry name" value="Ig-like_dom"/>
</dbReference>
<dbReference type="AlphaFoldDB" id="A0AAN5DDV4"/>
<keyword evidence="3" id="KW-0393">Immunoglobulin domain</keyword>
<dbReference type="SMART" id="SM00409">
    <property type="entry name" value="IG"/>
    <property type="match status" value="3"/>
</dbReference>
<name>A0AAN5DDV4_9BILA</name>
<evidence type="ECO:0000256" key="3">
    <source>
        <dbReference type="ARBA" id="ARBA00023319"/>
    </source>
</evidence>
<feature type="domain" description="Ig-like" evidence="5">
    <location>
        <begin position="227"/>
        <end position="324"/>
    </location>
</feature>
<evidence type="ECO:0000256" key="2">
    <source>
        <dbReference type="ARBA" id="ARBA00023157"/>
    </source>
</evidence>
<dbReference type="EMBL" id="BTRK01000006">
    <property type="protein sequence ID" value="GMR61728.1"/>
    <property type="molecule type" value="Genomic_DNA"/>
</dbReference>
<dbReference type="SUPFAM" id="SSF48726">
    <property type="entry name" value="Immunoglobulin"/>
    <property type="match status" value="3"/>
</dbReference>
<dbReference type="PANTHER" id="PTHR45080">
    <property type="entry name" value="CONTACTIN 5"/>
    <property type="match status" value="1"/>
</dbReference>
<dbReference type="InterPro" id="IPR013106">
    <property type="entry name" value="Ig_V-set"/>
</dbReference>
<evidence type="ECO:0000313" key="6">
    <source>
        <dbReference type="EMBL" id="GMR61728.1"/>
    </source>
</evidence>
<evidence type="ECO:0000259" key="5">
    <source>
        <dbReference type="PROSITE" id="PS50835"/>
    </source>
</evidence>
<dbReference type="Pfam" id="PF07679">
    <property type="entry name" value="I-set"/>
    <property type="match status" value="1"/>
</dbReference>
<dbReference type="GO" id="GO:0007156">
    <property type="term" value="P:homophilic cell adhesion via plasma membrane adhesion molecules"/>
    <property type="evidence" value="ECO:0007669"/>
    <property type="project" value="TreeGrafter"/>
</dbReference>
<keyword evidence="1" id="KW-0677">Repeat</keyword>
<reference evidence="7" key="1">
    <citation type="submission" date="2022-10" db="EMBL/GenBank/DDBJ databases">
        <title>Genome assembly of Pristionchus species.</title>
        <authorList>
            <person name="Yoshida K."/>
            <person name="Sommer R.J."/>
        </authorList>
    </citation>
    <scope>NUCLEOTIDE SEQUENCE [LARGE SCALE GENOMIC DNA]</scope>
    <source>
        <strain evidence="7">RS5460</strain>
    </source>
</reference>
<feature type="domain" description="Ig-like" evidence="5">
    <location>
        <begin position="23"/>
        <end position="120"/>
    </location>
</feature>
<dbReference type="InterPro" id="IPR013783">
    <property type="entry name" value="Ig-like_fold"/>
</dbReference>
<evidence type="ECO:0000256" key="4">
    <source>
        <dbReference type="SAM" id="SignalP"/>
    </source>
</evidence>
<dbReference type="SMART" id="SM00408">
    <property type="entry name" value="IGc2"/>
    <property type="match status" value="3"/>
</dbReference>
<dbReference type="InterPro" id="IPR036179">
    <property type="entry name" value="Ig-like_dom_sf"/>
</dbReference>
<dbReference type="Pfam" id="PF13927">
    <property type="entry name" value="Ig_3"/>
    <property type="match status" value="1"/>
</dbReference>
<dbReference type="GO" id="GO:0005886">
    <property type="term" value="C:plasma membrane"/>
    <property type="evidence" value="ECO:0007669"/>
    <property type="project" value="TreeGrafter"/>
</dbReference>
<sequence length="451" mass="49675">MRLTHLLGVACLLGTALASFEDTTMKLLTANHTEINKGQTLTLKCEFHNIDKDDVVIWKKGNDEPLFMDQDAAISDYRLNVEVDDDGNGKRISELTITDVEIADDNTYYCGTMETDKYLSTRVKVNVAPSAHISPEHWPYTVILSDSVSLRCSATGNPTPKVHWSKEGGKLGSHVSLEGEFLRIPSAQMSDAGTYICTVNSTAGEATAKIEMKVHDSNDVNDAPSKPWARSPVEYVPVEMGGAVNISCQYDGNPSPQIEWSFNGAKLTLAKEMVRNKMKQFAVRYANYSESILQINDATADYFGDYSCKATNQHDTARAVVYVTAMPSRPELSIDGTVLTMTAMAPNGLDEFALFFRRPDESGWINKKAITVSKVDQTGEKTWSKQVNLADFLESGEFQIQVQARNGYGYGNKAPEYLRVTMPDKSSEPTASSSLACFSSAAIFAILHLVY</sequence>
<dbReference type="FunFam" id="2.60.40.10:FF:000032">
    <property type="entry name" value="palladin isoform X1"/>
    <property type="match status" value="1"/>
</dbReference>
<dbReference type="GO" id="GO:0050808">
    <property type="term" value="P:synapse organization"/>
    <property type="evidence" value="ECO:0007669"/>
    <property type="project" value="TreeGrafter"/>
</dbReference>
<dbReference type="GO" id="GO:0043025">
    <property type="term" value="C:neuronal cell body"/>
    <property type="evidence" value="ECO:0007669"/>
    <property type="project" value="TreeGrafter"/>
</dbReference>
<accession>A0AAN5DDV4</accession>
<keyword evidence="2" id="KW-1015">Disulfide bond</keyword>
<feature type="domain" description="Ig-like" evidence="5">
    <location>
        <begin position="129"/>
        <end position="215"/>
    </location>
</feature>
<dbReference type="InterPro" id="IPR050958">
    <property type="entry name" value="Cell_Adh-Cytoskel_Orgn"/>
</dbReference>
<dbReference type="Proteomes" id="UP001328107">
    <property type="component" value="Unassembled WGS sequence"/>
</dbReference>
<organism evidence="6 7">
    <name type="scientific">Pristionchus mayeri</name>
    <dbReference type="NCBI Taxonomy" id="1317129"/>
    <lineage>
        <taxon>Eukaryota</taxon>
        <taxon>Metazoa</taxon>
        <taxon>Ecdysozoa</taxon>
        <taxon>Nematoda</taxon>
        <taxon>Chromadorea</taxon>
        <taxon>Rhabditida</taxon>
        <taxon>Rhabditina</taxon>
        <taxon>Diplogasteromorpha</taxon>
        <taxon>Diplogasteroidea</taxon>
        <taxon>Neodiplogasteridae</taxon>
        <taxon>Pristionchus</taxon>
    </lineage>
</organism>
<dbReference type="InterPro" id="IPR013098">
    <property type="entry name" value="Ig_I-set"/>
</dbReference>
<dbReference type="GO" id="GO:0008046">
    <property type="term" value="F:axon guidance receptor activity"/>
    <property type="evidence" value="ECO:0007669"/>
    <property type="project" value="TreeGrafter"/>
</dbReference>
<evidence type="ECO:0000256" key="1">
    <source>
        <dbReference type="ARBA" id="ARBA00022737"/>
    </source>
</evidence>
<dbReference type="InterPro" id="IPR003598">
    <property type="entry name" value="Ig_sub2"/>
</dbReference>
<protein>
    <recommendedName>
        <fullName evidence="5">Ig-like domain-containing protein</fullName>
    </recommendedName>
</protein>
<dbReference type="Pfam" id="PF07686">
    <property type="entry name" value="V-set"/>
    <property type="match status" value="1"/>
</dbReference>
<dbReference type="CDD" id="cd00096">
    <property type="entry name" value="Ig"/>
    <property type="match status" value="2"/>
</dbReference>
<dbReference type="GO" id="GO:0030424">
    <property type="term" value="C:axon"/>
    <property type="evidence" value="ECO:0007669"/>
    <property type="project" value="TreeGrafter"/>
</dbReference>
<dbReference type="InterPro" id="IPR003599">
    <property type="entry name" value="Ig_sub"/>
</dbReference>
<dbReference type="Gene3D" id="2.60.40.10">
    <property type="entry name" value="Immunoglobulins"/>
    <property type="match status" value="3"/>
</dbReference>
<feature type="chain" id="PRO_5042999619" description="Ig-like domain-containing protein" evidence="4">
    <location>
        <begin position="19"/>
        <end position="451"/>
    </location>
</feature>
<dbReference type="PANTHER" id="PTHR45080:SF33">
    <property type="entry name" value="IG-LIKE DOMAIN-CONTAINING PROTEIN"/>
    <property type="match status" value="1"/>
</dbReference>
<proteinExistence type="predicted"/>
<keyword evidence="7" id="KW-1185">Reference proteome</keyword>
<feature type="signal peptide" evidence="4">
    <location>
        <begin position="1"/>
        <end position="18"/>
    </location>
</feature>
<evidence type="ECO:0000313" key="7">
    <source>
        <dbReference type="Proteomes" id="UP001328107"/>
    </source>
</evidence>
<comment type="caution">
    <text evidence="6">The sequence shown here is derived from an EMBL/GenBank/DDBJ whole genome shotgun (WGS) entry which is preliminary data.</text>
</comment>
<keyword evidence="4" id="KW-0732">Signal</keyword>
<gene>
    <name evidence="6" type="ORF">PMAYCL1PPCAC_31923</name>
</gene>